<name>A0A2T4GXT0_FUSCU</name>
<evidence type="ECO:0000313" key="4">
    <source>
        <dbReference type="Proteomes" id="UP000241587"/>
    </source>
</evidence>
<dbReference type="EMBL" id="CP064747">
    <property type="protein sequence ID" value="QPC59066.1"/>
    <property type="molecule type" value="Genomic_DNA"/>
</dbReference>
<accession>A0A2T4GXT0</accession>
<reference evidence="3" key="2">
    <citation type="submission" date="2020-11" db="EMBL/GenBank/DDBJ databases">
        <title>The chromosome-scale genome resource for two endophytic Fusarium species: F. culmorum and F. pseudograminearum.</title>
        <authorList>
            <person name="Yuan Z."/>
        </authorList>
    </citation>
    <scope>NUCLEOTIDE SEQUENCE</scope>
    <source>
        <strain evidence="3">Class2-1B</strain>
    </source>
</reference>
<feature type="region of interest" description="Disordered" evidence="1">
    <location>
        <begin position="50"/>
        <end position="82"/>
    </location>
</feature>
<dbReference type="EMBL" id="PVEM01000006">
    <property type="protein sequence ID" value="PTD08309.1"/>
    <property type="molecule type" value="Genomic_DNA"/>
</dbReference>
<dbReference type="Proteomes" id="UP000241587">
    <property type="component" value="Unassembled WGS sequence"/>
</dbReference>
<proteinExistence type="predicted"/>
<dbReference type="Proteomes" id="UP000663297">
    <property type="component" value="Chromosome 1"/>
</dbReference>
<gene>
    <name evidence="2" type="ORF">FCULG_00005426</name>
    <name evidence="3" type="ORF">HYE67_001297</name>
</gene>
<sequence>MDFLPFHAEDRKPGVDYVRCQKEFEIQMLLLQQDIQNRFGWNQQRGDGYGPFRRVHHKSGPEKHSRSLASGLKQGATVTSAT</sequence>
<dbReference type="AlphaFoldDB" id="A0A2T4GXT0"/>
<keyword evidence="4" id="KW-1185">Reference proteome</keyword>
<organism evidence="2 4">
    <name type="scientific">Fusarium culmorum</name>
    <dbReference type="NCBI Taxonomy" id="5516"/>
    <lineage>
        <taxon>Eukaryota</taxon>
        <taxon>Fungi</taxon>
        <taxon>Dikarya</taxon>
        <taxon>Ascomycota</taxon>
        <taxon>Pezizomycotina</taxon>
        <taxon>Sordariomycetes</taxon>
        <taxon>Hypocreomycetidae</taxon>
        <taxon>Hypocreales</taxon>
        <taxon>Nectriaceae</taxon>
        <taxon>Fusarium</taxon>
    </lineage>
</organism>
<protein>
    <submittedName>
        <fullName evidence="2">Uncharacterized protein</fullName>
    </submittedName>
</protein>
<dbReference type="OrthoDB" id="5091641at2759"/>
<evidence type="ECO:0000313" key="2">
    <source>
        <dbReference type="EMBL" id="PTD08309.1"/>
    </source>
</evidence>
<evidence type="ECO:0000313" key="3">
    <source>
        <dbReference type="EMBL" id="QPC59066.1"/>
    </source>
</evidence>
<evidence type="ECO:0000256" key="1">
    <source>
        <dbReference type="SAM" id="MobiDB-lite"/>
    </source>
</evidence>
<reference evidence="2 4" key="1">
    <citation type="submission" date="2018-02" db="EMBL/GenBank/DDBJ databases">
        <title>Fusarium culmorum secondary metabolites in fungal-bacterial-plant interactions.</title>
        <authorList>
            <person name="Schmidt R."/>
        </authorList>
    </citation>
    <scope>NUCLEOTIDE SEQUENCE [LARGE SCALE GENOMIC DNA]</scope>
    <source>
        <strain evidence="2 4">PV</strain>
    </source>
</reference>